<proteinExistence type="predicted"/>
<name>A0A0F9AHE3_9ZZZZ</name>
<sequence>MEIKQIVSIKSGYKETIPLFIDKDESYTRIIHGNKNFIKISELKDNILKEVTSIPLKSLNSIHSILLDDLDNDDNKELLYFDKKNKIRFFRLDKNQFNLLHSQDFSHELKKLSDKEDIKIKLIKVSAKVEVLYIIVDGSNIALSRR</sequence>
<comment type="caution">
    <text evidence="1">The sequence shown here is derived from an EMBL/GenBank/DDBJ whole genome shotgun (WGS) entry which is preliminary data.</text>
</comment>
<dbReference type="AlphaFoldDB" id="A0A0F9AHE3"/>
<dbReference type="EMBL" id="LAZR01057668">
    <property type="protein sequence ID" value="KKK71581.1"/>
    <property type="molecule type" value="Genomic_DNA"/>
</dbReference>
<protein>
    <submittedName>
        <fullName evidence="1">Uncharacterized protein</fullName>
    </submittedName>
</protein>
<accession>A0A0F9AHE3</accession>
<reference evidence="1" key="1">
    <citation type="journal article" date="2015" name="Nature">
        <title>Complex archaea that bridge the gap between prokaryotes and eukaryotes.</title>
        <authorList>
            <person name="Spang A."/>
            <person name="Saw J.H."/>
            <person name="Jorgensen S.L."/>
            <person name="Zaremba-Niedzwiedzka K."/>
            <person name="Martijn J."/>
            <person name="Lind A.E."/>
            <person name="van Eijk R."/>
            <person name="Schleper C."/>
            <person name="Guy L."/>
            <person name="Ettema T.J."/>
        </authorList>
    </citation>
    <scope>NUCLEOTIDE SEQUENCE</scope>
</reference>
<evidence type="ECO:0000313" key="1">
    <source>
        <dbReference type="EMBL" id="KKK71581.1"/>
    </source>
</evidence>
<gene>
    <name evidence="1" type="ORF">LCGC14_2912490</name>
</gene>
<feature type="non-terminal residue" evidence="1">
    <location>
        <position position="146"/>
    </location>
</feature>
<organism evidence="1">
    <name type="scientific">marine sediment metagenome</name>
    <dbReference type="NCBI Taxonomy" id="412755"/>
    <lineage>
        <taxon>unclassified sequences</taxon>
        <taxon>metagenomes</taxon>
        <taxon>ecological metagenomes</taxon>
    </lineage>
</organism>